<dbReference type="EMBL" id="MU274218">
    <property type="protein sequence ID" value="KAI0026751.1"/>
    <property type="molecule type" value="Genomic_DNA"/>
</dbReference>
<sequence>MRQALFDTGLSVNELPAAFDWSLTSDFNLHSGDAMDADEDLEELWLAPKDEGLGEESAEAEEWLSIPGLVQIYLDWTHARTTVPPTLFPSACQSSTDPGSDTDTPPWVQWPIPVISLDVGKPQEVMIVQGVNEDANATLMRPGFIAGTPVQPTLAFSVDALRLASHLWCNLPGIGIQGLVKSFCAFLHVPYKHGIEALFSNTFDIFLEITRRVDKMADKALGWDQPDCYGLAPHRTLSAPHPNHGTHPNIGQNATDASSNAHSDRRASLQQARAR</sequence>
<dbReference type="Proteomes" id="UP000814128">
    <property type="component" value="Unassembled WGS sequence"/>
</dbReference>
<name>A0ACB8Q576_9AGAM</name>
<evidence type="ECO:0000313" key="1">
    <source>
        <dbReference type="EMBL" id="KAI0026751.1"/>
    </source>
</evidence>
<proteinExistence type="predicted"/>
<keyword evidence="2" id="KW-1185">Reference proteome</keyword>
<gene>
    <name evidence="1" type="ORF">K488DRAFT_91936</name>
</gene>
<protein>
    <submittedName>
        <fullName evidence="1">Uncharacterized protein</fullName>
    </submittedName>
</protein>
<reference evidence="1" key="1">
    <citation type="submission" date="2021-02" db="EMBL/GenBank/DDBJ databases">
        <authorList>
            <consortium name="DOE Joint Genome Institute"/>
            <person name="Ahrendt S."/>
            <person name="Looney B.P."/>
            <person name="Miyauchi S."/>
            <person name="Morin E."/>
            <person name="Drula E."/>
            <person name="Courty P.E."/>
            <person name="Chicoki N."/>
            <person name="Fauchery L."/>
            <person name="Kohler A."/>
            <person name="Kuo A."/>
            <person name="Labutti K."/>
            <person name="Pangilinan J."/>
            <person name="Lipzen A."/>
            <person name="Riley R."/>
            <person name="Andreopoulos W."/>
            <person name="He G."/>
            <person name="Johnson J."/>
            <person name="Barry K.W."/>
            <person name="Grigoriev I.V."/>
            <person name="Nagy L."/>
            <person name="Hibbett D."/>
            <person name="Henrissat B."/>
            <person name="Matheny P.B."/>
            <person name="Labbe J."/>
            <person name="Martin F."/>
        </authorList>
    </citation>
    <scope>NUCLEOTIDE SEQUENCE</scope>
    <source>
        <strain evidence="1">EC-137</strain>
    </source>
</reference>
<reference evidence="1" key="2">
    <citation type="journal article" date="2022" name="New Phytol.">
        <title>Evolutionary transition to the ectomycorrhizal habit in the genomes of a hyperdiverse lineage of mushroom-forming fungi.</title>
        <authorList>
            <person name="Looney B."/>
            <person name="Miyauchi S."/>
            <person name="Morin E."/>
            <person name="Drula E."/>
            <person name="Courty P.E."/>
            <person name="Kohler A."/>
            <person name="Kuo A."/>
            <person name="LaButti K."/>
            <person name="Pangilinan J."/>
            <person name="Lipzen A."/>
            <person name="Riley R."/>
            <person name="Andreopoulos W."/>
            <person name="He G."/>
            <person name="Johnson J."/>
            <person name="Nolan M."/>
            <person name="Tritt A."/>
            <person name="Barry K.W."/>
            <person name="Grigoriev I.V."/>
            <person name="Nagy L.G."/>
            <person name="Hibbett D."/>
            <person name="Henrissat B."/>
            <person name="Matheny P.B."/>
            <person name="Labbe J."/>
            <person name="Martin F.M."/>
        </authorList>
    </citation>
    <scope>NUCLEOTIDE SEQUENCE</scope>
    <source>
        <strain evidence="1">EC-137</strain>
    </source>
</reference>
<evidence type="ECO:0000313" key="2">
    <source>
        <dbReference type="Proteomes" id="UP000814128"/>
    </source>
</evidence>
<accession>A0ACB8Q576</accession>
<comment type="caution">
    <text evidence="1">The sequence shown here is derived from an EMBL/GenBank/DDBJ whole genome shotgun (WGS) entry which is preliminary data.</text>
</comment>
<organism evidence="1 2">
    <name type="scientific">Vararia minispora EC-137</name>
    <dbReference type="NCBI Taxonomy" id="1314806"/>
    <lineage>
        <taxon>Eukaryota</taxon>
        <taxon>Fungi</taxon>
        <taxon>Dikarya</taxon>
        <taxon>Basidiomycota</taxon>
        <taxon>Agaricomycotina</taxon>
        <taxon>Agaricomycetes</taxon>
        <taxon>Russulales</taxon>
        <taxon>Lachnocladiaceae</taxon>
        <taxon>Vararia</taxon>
    </lineage>
</organism>